<name>A0AAD5UH62_9FUNG</name>
<accession>A0AAD5UH62</accession>
<dbReference type="EMBL" id="JADGKB010000032">
    <property type="protein sequence ID" value="KAJ3258016.1"/>
    <property type="molecule type" value="Genomic_DNA"/>
</dbReference>
<comment type="caution">
    <text evidence="2">The sequence shown here is derived from an EMBL/GenBank/DDBJ whole genome shotgun (WGS) entry which is preliminary data.</text>
</comment>
<feature type="region of interest" description="Disordered" evidence="1">
    <location>
        <begin position="185"/>
        <end position="243"/>
    </location>
</feature>
<keyword evidence="3" id="KW-1185">Reference proteome</keyword>
<dbReference type="AlphaFoldDB" id="A0AAD5UH62"/>
<protein>
    <submittedName>
        <fullName evidence="2">Uncharacterized protein</fullName>
    </submittedName>
</protein>
<reference evidence="2" key="1">
    <citation type="submission" date="2020-05" db="EMBL/GenBank/DDBJ databases">
        <title>Phylogenomic resolution of chytrid fungi.</title>
        <authorList>
            <person name="Stajich J.E."/>
            <person name="Amses K."/>
            <person name="Simmons R."/>
            <person name="Seto K."/>
            <person name="Myers J."/>
            <person name="Bonds A."/>
            <person name="Quandt C.A."/>
            <person name="Barry K."/>
            <person name="Liu P."/>
            <person name="Grigoriev I."/>
            <person name="Longcore J.E."/>
            <person name="James T.Y."/>
        </authorList>
    </citation>
    <scope>NUCLEOTIDE SEQUENCE</scope>
    <source>
        <strain evidence="2">PLAUS21</strain>
    </source>
</reference>
<dbReference type="SUPFAM" id="SSF52047">
    <property type="entry name" value="RNI-like"/>
    <property type="match status" value="1"/>
</dbReference>
<organism evidence="2 3">
    <name type="scientific">Boothiomyces macroporosus</name>
    <dbReference type="NCBI Taxonomy" id="261099"/>
    <lineage>
        <taxon>Eukaryota</taxon>
        <taxon>Fungi</taxon>
        <taxon>Fungi incertae sedis</taxon>
        <taxon>Chytridiomycota</taxon>
        <taxon>Chytridiomycota incertae sedis</taxon>
        <taxon>Chytridiomycetes</taxon>
        <taxon>Rhizophydiales</taxon>
        <taxon>Terramycetaceae</taxon>
        <taxon>Boothiomyces</taxon>
    </lineage>
</organism>
<feature type="compositionally biased region" description="Basic and acidic residues" evidence="1">
    <location>
        <begin position="194"/>
        <end position="216"/>
    </location>
</feature>
<gene>
    <name evidence="2" type="ORF">HK103_004150</name>
</gene>
<evidence type="ECO:0000313" key="3">
    <source>
        <dbReference type="Proteomes" id="UP001210925"/>
    </source>
</evidence>
<evidence type="ECO:0000313" key="2">
    <source>
        <dbReference type="EMBL" id="KAJ3258016.1"/>
    </source>
</evidence>
<proteinExistence type="predicted"/>
<dbReference type="InterPro" id="IPR032675">
    <property type="entry name" value="LRR_dom_sf"/>
</dbReference>
<dbReference type="Proteomes" id="UP001210925">
    <property type="component" value="Unassembled WGS sequence"/>
</dbReference>
<sequence>MNKKLVEFNNQFFNKAQEFKEYKLLIKQLQLLAKKKQLLQHYYDDLEHNEDCLKGNHVENKDFNHSIGVGESDGMNGSDGIDYRDFSMVENYSEENLFLGSNNDQGSQPKGLGLDRAIVEIPGVDSNHMEGREQTVEGRQTPVLEQTVEGRQTPVLEQTVEGRQTPVLEQTVEGRQTPVLEKTVEGRQTPVLEKTVEGREENDKNLQNCQEKEKNSESMQAYKPALESKEQRNTISGNKSENKEITETRLKLKELGDVEQEISCKLNKFNLKELEFISKSLSLIKSPIIEIVSESNINSSIFTYSYFIQNITHISIKTGSVSTRDFELLIDFIETRKLQYLKLINQVDLFNYSSISLQDILKRINFFKCRINELSLVDLMQDNYQIRLPKFKKLELVNMSLNDSDLHNIDFSGCEALTLKSNFFTEKGLQRIITSKLKNINISNQFCTVCFMVFDHLEKIEFDSISFTDKETDYLQKGVSKSRVESLSLRDCGVTLNGLKKILIKTKYLQHLQLSNLIYTRIEIEKKGNKYQPTFDEIKESFQIERHAVLLVSEYIKTSKLVSLLFHIKGEYYTFMTLMYDCIKLNKTITNLNDQWSFCKGFIKQNQTNQVQRLIQLTINIRCLKMLGIDRDLRDIVAEEFLIGLVPLKYKRTVFKLFDRFGLRYRNLPEFIDQLLEI</sequence>
<evidence type="ECO:0000256" key="1">
    <source>
        <dbReference type="SAM" id="MobiDB-lite"/>
    </source>
</evidence>
<dbReference type="Gene3D" id="3.80.10.10">
    <property type="entry name" value="Ribonuclease Inhibitor"/>
    <property type="match status" value="1"/>
</dbReference>